<dbReference type="SUPFAM" id="SSF53187">
    <property type="entry name" value="Zn-dependent exopeptidases"/>
    <property type="match status" value="1"/>
</dbReference>
<dbReference type="InterPro" id="IPR050695">
    <property type="entry name" value="N-acetylmuramoyl_amidase_3"/>
</dbReference>
<feature type="domain" description="MurNAc-LAA" evidence="4">
    <location>
        <begin position="209"/>
        <end position="336"/>
    </location>
</feature>
<dbReference type="RefSeq" id="WP_346141081.1">
    <property type="nucleotide sequence ID" value="NZ_BAAAUA010000003.1"/>
</dbReference>
<keyword evidence="3" id="KW-0812">Transmembrane</keyword>
<sequence>MTPRTADAQSDDPFTEPPRRSRGFRVAVSSGAVLSVCLVGWLGWQALANSGSGSAGTAAPRVSAAYGEGDLVDSLGLGGGAGGAGGASGSPGASAGVSAPPSGSAQPSAGGGSAAGGARPLAGRTVLLDPGHNSGNVRHTSDIARQVDIGNSRKECDTTGTSTNGGYSESDFTLDVVHRARQILQDRGATVVLTQDGDRAWGPCIDERARIGNEAKADAAVSVHGDGAPGSASGFHVIMPAKVVAGKADTSAIVDPSHKLGVTLRDGFKAATGEPFADYIGQQGLDTRSDLGGLNLSRVPKVFIECGNMRNSGDAQRMTDPQWRQRAAQGIADSLTAFLTTG</sequence>
<keyword evidence="3" id="KW-0472">Membrane</keyword>
<keyword evidence="3" id="KW-1133">Transmembrane helix</keyword>
<dbReference type="Proteomes" id="UP001596066">
    <property type="component" value="Unassembled WGS sequence"/>
</dbReference>
<evidence type="ECO:0000256" key="1">
    <source>
        <dbReference type="ARBA" id="ARBA00022801"/>
    </source>
</evidence>
<accession>A0ABW0VNE4</accession>
<evidence type="ECO:0000313" key="6">
    <source>
        <dbReference type="Proteomes" id="UP001596066"/>
    </source>
</evidence>
<dbReference type="EC" id="3.5.1.28" evidence="5"/>
<evidence type="ECO:0000313" key="5">
    <source>
        <dbReference type="EMBL" id="MFC5647257.1"/>
    </source>
</evidence>
<organism evidence="5 6">
    <name type="scientific">Kitasatospora cinereorecta</name>
    <dbReference type="NCBI Taxonomy" id="285560"/>
    <lineage>
        <taxon>Bacteria</taxon>
        <taxon>Bacillati</taxon>
        <taxon>Actinomycetota</taxon>
        <taxon>Actinomycetes</taxon>
        <taxon>Kitasatosporales</taxon>
        <taxon>Streptomycetaceae</taxon>
        <taxon>Kitasatospora</taxon>
    </lineage>
</organism>
<keyword evidence="6" id="KW-1185">Reference proteome</keyword>
<comment type="caution">
    <text evidence="5">The sequence shown here is derived from an EMBL/GenBank/DDBJ whole genome shotgun (WGS) entry which is preliminary data.</text>
</comment>
<proteinExistence type="predicted"/>
<dbReference type="GO" id="GO:0008745">
    <property type="term" value="F:N-acetylmuramoyl-L-alanine amidase activity"/>
    <property type="evidence" value="ECO:0007669"/>
    <property type="project" value="UniProtKB-EC"/>
</dbReference>
<dbReference type="SMART" id="SM00646">
    <property type="entry name" value="Ami_3"/>
    <property type="match status" value="1"/>
</dbReference>
<gene>
    <name evidence="5" type="ORF">ACFPZF_38715</name>
</gene>
<dbReference type="PANTHER" id="PTHR30404:SF0">
    <property type="entry name" value="N-ACETYLMURAMOYL-L-ALANINE AMIDASE AMIC"/>
    <property type="match status" value="1"/>
</dbReference>
<keyword evidence="1 5" id="KW-0378">Hydrolase</keyword>
<dbReference type="Pfam" id="PF01520">
    <property type="entry name" value="Amidase_3"/>
    <property type="match status" value="1"/>
</dbReference>
<feature type="transmembrane region" description="Helical" evidence="3">
    <location>
        <begin position="24"/>
        <end position="44"/>
    </location>
</feature>
<dbReference type="CDD" id="cd02696">
    <property type="entry name" value="MurNAc-LAA"/>
    <property type="match status" value="1"/>
</dbReference>
<dbReference type="EMBL" id="JBHSOC010000146">
    <property type="protein sequence ID" value="MFC5647257.1"/>
    <property type="molecule type" value="Genomic_DNA"/>
</dbReference>
<evidence type="ECO:0000256" key="2">
    <source>
        <dbReference type="SAM" id="MobiDB-lite"/>
    </source>
</evidence>
<dbReference type="PANTHER" id="PTHR30404">
    <property type="entry name" value="N-ACETYLMURAMOYL-L-ALANINE AMIDASE"/>
    <property type="match status" value="1"/>
</dbReference>
<reference evidence="6" key="1">
    <citation type="journal article" date="2019" name="Int. J. Syst. Evol. Microbiol.">
        <title>The Global Catalogue of Microorganisms (GCM) 10K type strain sequencing project: providing services to taxonomists for standard genome sequencing and annotation.</title>
        <authorList>
            <consortium name="The Broad Institute Genomics Platform"/>
            <consortium name="The Broad Institute Genome Sequencing Center for Infectious Disease"/>
            <person name="Wu L."/>
            <person name="Ma J."/>
        </authorList>
    </citation>
    <scope>NUCLEOTIDE SEQUENCE [LARGE SCALE GENOMIC DNA]</scope>
    <source>
        <strain evidence="6">CGMCC 4.1622</strain>
    </source>
</reference>
<dbReference type="Gene3D" id="3.40.630.40">
    <property type="entry name" value="Zn-dependent exopeptidases"/>
    <property type="match status" value="1"/>
</dbReference>
<dbReference type="InterPro" id="IPR002508">
    <property type="entry name" value="MurNAc-LAA_cat"/>
</dbReference>
<feature type="region of interest" description="Disordered" evidence="2">
    <location>
        <begin position="81"/>
        <end position="165"/>
    </location>
</feature>
<evidence type="ECO:0000256" key="3">
    <source>
        <dbReference type="SAM" id="Phobius"/>
    </source>
</evidence>
<protein>
    <submittedName>
        <fullName evidence="5">N-acetylmuramoyl-L-alanine amidase</fullName>
        <ecNumber evidence="5">3.5.1.28</ecNumber>
    </submittedName>
</protein>
<feature type="region of interest" description="Disordered" evidence="2">
    <location>
        <begin position="1"/>
        <end position="21"/>
    </location>
</feature>
<evidence type="ECO:0000259" key="4">
    <source>
        <dbReference type="SMART" id="SM00646"/>
    </source>
</evidence>
<feature type="compositionally biased region" description="Low complexity" evidence="2">
    <location>
        <begin position="90"/>
        <end position="108"/>
    </location>
</feature>
<name>A0ABW0VNE4_9ACTN</name>